<dbReference type="GeneID" id="24439708"/>
<organism evidence="2 3">
    <name type="scientific">Tetrahymena thermophila (strain SB210)</name>
    <dbReference type="NCBI Taxonomy" id="312017"/>
    <lineage>
        <taxon>Eukaryota</taxon>
        <taxon>Sar</taxon>
        <taxon>Alveolata</taxon>
        <taxon>Ciliophora</taxon>
        <taxon>Intramacronucleata</taxon>
        <taxon>Oligohymenophorea</taxon>
        <taxon>Hymenostomatida</taxon>
        <taxon>Tetrahymenina</taxon>
        <taxon>Tetrahymenidae</taxon>
        <taxon>Tetrahymena</taxon>
    </lineage>
</organism>
<dbReference type="GO" id="GO:0004672">
    <property type="term" value="F:protein kinase activity"/>
    <property type="evidence" value="ECO:0007669"/>
    <property type="project" value="InterPro"/>
</dbReference>
<dbReference type="InParanoid" id="W7X7K1"/>
<dbReference type="PROSITE" id="PS00109">
    <property type="entry name" value="PROTEIN_KINASE_TYR"/>
    <property type="match status" value="1"/>
</dbReference>
<dbReference type="Gene3D" id="1.10.510.10">
    <property type="entry name" value="Transferase(Phosphotransferase) domain 1"/>
    <property type="match status" value="1"/>
</dbReference>
<dbReference type="GO" id="GO:0005524">
    <property type="term" value="F:ATP binding"/>
    <property type="evidence" value="ECO:0007669"/>
    <property type="project" value="InterPro"/>
</dbReference>
<gene>
    <name evidence="2" type="ORF">TTHERM_000584709</name>
</gene>
<proteinExistence type="predicted"/>
<dbReference type="PANTHER" id="PTHR44305">
    <property type="entry name" value="SI:DKEY-192D15.2-RELATED"/>
    <property type="match status" value="1"/>
</dbReference>
<protein>
    <submittedName>
        <fullName evidence="2">Kinase domain protein</fullName>
    </submittedName>
</protein>
<dbReference type="OrthoDB" id="288878at2759"/>
<dbReference type="InterPro" id="IPR011009">
    <property type="entry name" value="Kinase-like_dom_sf"/>
</dbReference>
<dbReference type="PROSITE" id="PS50011">
    <property type="entry name" value="PROTEIN_KINASE_DOM"/>
    <property type="match status" value="1"/>
</dbReference>
<evidence type="ECO:0000259" key="1">
    <source>
        <dbReference type="PROSITE" id="PS50011"/>
    </source>
</evidence>
<feature type="domain" description="Protein kinase" evidence="1">
    <location>
        <begin position="19"/>
        <end position="294"/>
    </location>
</feature>
<name>W7X7K1_TETTS</name>
<sequence length="469" mass="53841">MGQGKSKFNNSPLYNPAEYTESNGFNDERYGTMKLWINNATQQKYAEISKTLNDESVLEKRVEELNFRKELDHPSIVKLVSFNSQKKDEFCSSFYKLGLFYEYFSNNLRTEISERQKVRAAYKEGELWYLLDTLLNVVYYLKSKNVNHGDIRPYNVIITPEGQVKLGEIFIHVQPLSSYSQLLNNSLEEYYISPQLFRCLKEFNASPVFDANKSDIYSIGMTVLEAATLENVSRVCYDQQNYVVKTDEVNKLLNQVRAQYSLSLYSFLQKLLTEDEVLRPSVEGLFDELNQQYVQSINTHGLTTIEIISNQVSQIQGGFIQETYEEKEVVQRSANPARQSYTQEKTYEAPINYTTTTYTTQTPVIETTNYNNDDLNARIQAVLAMSRETIAKYGSSNLSYTSAPVNYTTTTYTTSAVPNTTYTATYTAPIDAKASQIETRTFLNENTNNIETKSYQQQEPVINQTFSII</sequence>
<dbReference type="RefSeq" id="XP_012655090.1">
    <property type="nucleotide sequence ID" value="XM_012799636.1"/>
</dbReference>
<dbReference type="Proteomes" id="UP000009168">
    <property type="component" value="Unassembled WGS sequence"/>
</dbReference>
<dbReference type="Gene3D" id="3.30.200.20">
    <property type="entry name" value="Phosphorylase Kinase, domain 1"/>
    <property type="match status" value="1"/>
</dbReference>
<reference evidence="3" key="1">
    <citation type="journal article" date="2006" name="PLoS Biol.">
        <title>Macronuclear genome sequence of the ciliate Tetrahymena thermophila, a model eukaryote.</title>
        <authorList>
            <person name="Eisen J.A."/>
            <person name="Coyne R.S."/>
            <person name="Wu M."/>
            <person name="Wu D."/>
            <person name="Thiagarajan M."/>
            <person name="Wortman J.R."/>
            <person name="Badger J.H."/>
            <person name="Ren Q."/>
            <person name="Amedeo P."/>
            <person name="Jones K.M."/>
            <person name="Tallon L.J."/>
            <person name="Delcher A.L."/>
            <person name="Salzberg S.L."/>
            <person name="Silva J.C."/>
            <person name="Haas B.J."/>
            <person name="Majoros W.H."/>
            <person name="Farzad M."/>
            <person name="Carlton J.M."/>
            <person name="Smith R.K. Jr."/>
            <person name="Garg J."/>
            <person name="Pearlman R.E."/>
            <person name="Karrer K.M."/>
            <person name="Sun L."/>
            <person name="Manning G."/>
            <person name="Elde N.C."/>
            <person name="Turkewitz A.P."/>
            <person name="Asai D.J."/>
            <person name="Wilkes D.E."/>
            <person name="Wang Y."/>
            <person name="Cai H."/>
            <person name="Collins K."/>
            <person name="Stewart B.A."/>
            <person name="Lee S.R."/>
            <person name="Wilamowska K."/>
            <person name="Weinberg Z."/>
            <person name="Ruzzo W.L."/>
            <person name="Wloga D."/>
            <person name="Gaertig J."/>
            <person name="Frankel J."/>
            <person name="Tsao C.-C."/>
            <person name="Gorovsky M.A."/>
            <person name="Keeling P.J."/>
            <person name="Waller R.F."/>
            <person name="Patron N.J."/>
            <person name="Cherry J.M."/>
            <person name="Stover N.A."/>
            <person name="Krieger C.J."/>
            <person name="del Toro C."/>
            <person name="Ryder H.F."/>
            <person name="Williamson S.C."/>
            <person name="Barbeau R.A."/>
            <person name="Hamilton E.P."/>
            <person name="Orias E."/>
        </authorList>
    </citation>
    <scope>NUCLEOTIDE SEQUENCE [LARGE SCALE GENOMIC DNA]</scope>
    <source>
        <strain evidence="3">SB210</strain>
    </source>
</reference>
<dbReference type="Pfam" id="PF00069">
    <property type="entry name" value="Pkinase"/>
    <property type="match status" value="1"/>
</dbReference>
<dbReference type="InterPro" id="IPR053083">
    <property type="entry name" value="TF_kinase-domain_protein"/>
</dbReference>
<dbReference type="SMART" id="SM00220">
    <property type="entry name" value="S_TKc"/>
    <property type="match status" value="1"/>
</dbReference>
<dbReference type="EMBL" id="GG662510">
    <property type="protein sequence ID" value="EWS72368.1"/>
    <property type="molecule type" value="Genomic_DNA"/>
</dbReference>
<keyword evidence="2" id="KW-0418">Kinase</keyword>
<dbReference type="InterPro" id="IPR008266">
    <property type="entry name" value="Tyr_kinase_AS"/>
</dbReference>
<accession>W7X7K1</accession>
<keyword evidence="2" id="KW-0808">Transferase</keyword>
<dbReference type="SUPFAM" id="SSF56112">
    <property type="entry name" value="Protein kinase-like (PK-like)"/>
    <property type="match status" value="1"/>
</dbReference>
<dbReference type="AlphaFoldDB" id="W7X7K1"/>
<evidence type="ECO:0000313" key="2">
    <source>
        <dbReference type="EMBL" id="EWS72368.1"/>
    </source>
</evidence>
<dbReference type="KEGG" id="tet:TTHERM_000584709"/>
<evidence type="ECO:0000313" key="3">
    <source>
        <dbReference type="Proteomes" id="UP000009168"/>
    </source>
</evidence>
<keyword evidence="3" id="KW-1185">Reference proteome</keyword>
<dbReference type="InterPro" id="IPR000719">
    <property type="entry name" value="Prot_kinase_dom"/>
</dbReference>
<dbReference type="STRING" id="312017.W7X7K1"/>